<reference evidence="3 4" key="1">
    <citation type="submission" date="2020-02" db="EMBL/GenBank/DDBJ databases">
        <title>Whole-genome analyses of novel actinobacteria.</title>
        <authorList>
            <person name="Sahin N."/>
            <person name="Tatar D."/>
        </authorList>
    </citation>
    <scope>NUCLEOTIDE SEQUENCE [LARGE SCALE GENOMIC DNA]</scope>
    <source>
        <strain evidence="3 4">SB3404</strain>
    </source>
</reference>
<accession>A0A6G4X022</accession>
<evidence type="ECO:0000259" key="2">
    <source>
        <dbReference type="Pfam" id="PF26450"/>
    </source>
</evidence>
<dbReference type="Pfam" id="PF26450">
    <property type="entry name" value="DUF8129"/>
    <property type="match status" value="1"/>
</dbReference>
<keyword evidence="4" id="KW-1185">Reference proteome</keyword>
<sequence>MPESGPDPPLSDYDQLTFGDLEHRVRSLDARELERLLAYEREHADRAQVVELILFRLRQVAAGERPSPGGLGTGSLAPPPQGGSPVGPETSPEPCHPPPHGTPHQPGRPKGDRH</sequence>
<dbReference type="Proteomes" id="UP000477722">
    <property type="component" value="Unassembled WGS sequence"/>
</dbReference>
<evidence type="ECO:0000313" key="3">
    <source>
        <dbReference type="EMBL" id="NGO70207.1"/>
    </source>
</evidence>
<organism evidence="3 4">
    <name type="scientific">Streptomyces boncukensis</name>
    <dbReference type="NCBI Taxonomy" id="2711219"/>
    <lineage>
        <taxon>Bacteria</taxon>
        <taxon>Bacillati</taxon>
        <taxon>Actinomycetota</taxon>
        <taxon>Actinomycetes</taxon>
        <taxon>Kitasatosporales</taxon>
        <taxon>Streptomycetaceae</taxon>
        <taxon>Streptomyces</taxon>
    </lineage>
</organism>
<evidence type="ECO:0000256" key="1">
    <source>
        <dbReference type="SAM" id="MobiDB-lite"/>
    </source>
</evidence>
<evidence type="ECO:0000313" key="4">
    <source>
        <dbReference type="Proteomes" id="UP000477722"/>
    </source>
</evidence>
<name>A0A6G4X022_9ACTN</name>
<comment type="caution">
    <text evidence="3">The sequence shown here is derived from an EMBL/GenBank/DDBJ whole genome shotgun (WGS) entry which is preliminary data.</text>
</comment>
<proteinExistence type="predicted"/>
<gene>
    <name evidence="3" type="ORF">G5C65_17990</name>
</gene>
<protein>
    <recommendedName>
        <fullName evidence="2">DUF8129 domain-containing protein</fullName>
    </recommendedName>
</protein>
<feature type="domain" description="DUF8129" evidence="2">
    <location>
        <begin position="21"/>
        <end position="59"/>
    </location>
</feature>
<dbReference type="EMBL" id="JAAKZZ010000175">
    <property type="protein sequence ID" value="NGO70207.1"/>
    <property type="molecule type" value="Genomic_DNA"/>
</dbReference>
<dbReference type="AlphaFoldDB" id="A0A6G4X022"/>
<feature type="region of interest" description="Disordered" evidence="1">
    <location>
        <begin position="63"/>
        <end position="114"/>
    </location>
</feature>
<dbReference type="RefSeq" id="WP_165299876.1">
    <property type="nucleotide sequence ID" value="NZ_JAAKZZ010000175.1"/>
</dbReference>
<dbReference type="InterPro" id="IPR058442">
    <property type="entry name" value="DUF8129"/>
</dbReference>